<keyword evidence="1" id="KW-1133">Transmembrane helix</keyword>
<organism evidence="2">
    <name type="scientific">viral metagenome</name>
    <dbReference type="NCBI Taxonomy" id="1070528"/>
    <lineage>
        <taxon>unclassified sequences</taxon>
        <taxon>metagenomes</taxon>
        <taxon>organismal metagenomes</taxon>
    </lineage>
</organism>
<dbReference type="AlphaFoldDB" id="A0A6C0BSZ0"/>
<feature type="transmembrane region" description="Helical" evidence="1">
    <location>
        <begin position="40"/>
        <end position="60"/>
    </location>
</feature>
<dbReference type="EMBL" id="MN739231">
    <property type="protein sequence ID" value="QHS94734.1"/>
    <property type="molecule type" value="Genomic_DNA"/>
</dbReference>
<name>A0A6C0BSZ0_9ZZZZ</name>
<evidence type="ECO:0000256" key="1">
    <source>
        <dbReference type="SAM" id="Phobius"/>
    </source>
</evidence>
<keyword evidence="1" id="KW-0472">Membrane</keyword>
<keyword evidence="1" id="KW-0812">Transmembrane</keyword>
<accession>A0A6C0BSZ0</accession>
<sequence>MQKSILQQCMDILNRDDIKVELRQLTRKIVDLTIIELYPYIYLLLAIVISSLSLQVWTAVKLTQIP</sequence>
<proteinExistence type="predicted"/>
<reference evidence="2" key="1">
    <citation type="journal article" date="2020" name="Nature">
        <title>Giant virus diversity and host interactions through global metagenomics.</title>
        <authorList>
            <person name="Schulz F."/>
            <person name="Roux S."/>
            <person name="Paez-Espino D."/>
            <person name="Jungbluth S."/>
            <person name="Walsh D.A."/>
            <person name="Denef V.J."/>
            <person name="McMahon K.D."/>
            <person name="Konstantinidis K.T."/>
            <person name="Eloe-Fadrosh E.A."/>
            <person name="Kyrpides N.C."/>
            <person name="Woyke T."/>
        </authorList>
    </citation>
    <scope>NUCLEOTIDE SEQUENCE</scope>
    <source>
        <strain evidence="2">GVMAG-M-3300018416-45</strain>
    </source>
</reference>
<evidence type="ECO:0000313" key="2">
    <source>
        <dbReference type="EMBL" id="QHS94734.1"/>
    </source>
</evidence>
<protein>
    <submittedName>
        <fullName evidence="2">Uncharacterized protein</fullName>
    </submittedName>
</protein>